<feature type="region of interest" description="Disordered" evidence="1">
    <location>
        <begin position="1786"/>
        <end position="1805"/>
    </location>
</feature>
<reference evidence="2 3" key="1">
    <citation type="journal article" date="2010" name="Science">
        <title>Genomic analysis of organismal complexity in the multicellular green alga Volvox carteri.</title>
        <authorList>
            <person name="Prochnik S.E."/>
            <person name="Umen J."/>
            <person name="Nedelcu A.M."/>
            <person name="Hallmann A."/>
            <person name="Miller S.M."/>
            <person name="Nishii I."/>
            <person name="Ferris P."/>
            <person name="Kuo A."/>
            <person name="Mitros T."/>
            <person name="Fritz-Laylin L.K."/>
            <person name="Hellsten U."/>
            <person name="Chapman J."/>
            <person name="Simakov O."/>
            <person name="Rensing S.A."/>
            <person name="Terry A."/>
            <person name="Pangilinan J."/>
            <person name="Kapitonov V."/>
            <person name="Jurka J."/>
            <person name="Salamov A."/>
            <person name="Shapiro H."/>
            <person name="Schmutz J."/>
            <person name="Grimwood J."/>
            <person name="Lindquist E."/>
            <person name="Lucas S."/>
            <person name="Grigoriev I.V."/>
            <person name="Schmitt R."/>
            <person name="Kirk D."/>
            <person name="Rokhsar D.S."/>
        </authorList>
    </citation>
    <scope>NUCLEOTIDE SEQUENCE [LARGE SCALE GENOMIC DNA]</scope>
    <source>
        <strain evidence="3">f. Nagariensis / Eve</strain>
    </source>
</reference>
<dbReference type="Proteomes" id="UP000001058">
    <property type="component" value="Unassembled WGS sequence"/>
</dbReference>
<feature type="region of interest" description="Disordered" evidence="1">
    <location>
        <begin position="405"/>
        <end position="434"/>
    </location>
</feature>
<feature type="compositionally biased region" description="Polar residues" evidence="1">
    <location>
        <begin position="555"/>
        <end position="569"/>
    </location>
</feature>
<dbReference type="InParanoid" id="D8UI47"/>
<feature type="compositionally biased region" description="Polar residues" evidence="1">
    <location>
        <begin position="1020"/>
        <end position="1034"/>
    </location>
</feature>
<evidence type="ECO:0000313" key="2">
    <source>
        <dbReference type="EMBL" id="EFJ40631.1"/>
    </source>
</evidence>
<feature type="region of interest" description="Disordered" evidence="1">
    <location>
        <begin position="555"/>
        <end position="587"/>
    </location>
</feature>
<evidence type="ECO:0000313" key="3">
    <source>
        <dbReference type="Proteomes" id="UP000001058"/>
    </source>
</evidence>
<keyword evidence="3" id="KW-1185">Reference proteome</keyword>
<feature type="region of interest" description="Disordered" evidence="1">
    <location>
        <begin position="1849"/>
        <end position="1976"/>
    </location>
</feature>
<dbReference type="GeneID" id="9620912"/>
<feature type="compositionally biased region" description="Low complexity" evidence="1">
    <location>
        <begin position="1849"/>
        <end position="1864"/>
    </location>
</feature>
<feature type="region of interest" description="Disordered" evidence="1">
    <location>
        <begin position="2003"/>
        <end position="2024"/>
    </location>
</feature>
<feature type="compositionally biased region" description="Polar residues" evidence="1">
    <location>
        <begin position="2003"/>
        <end position="2014"/>
    </location>
</feature>
<protein>
    <submittedName>
        <fullName evidence="2">Uncharacterized protein</fullName>
    </submittedName>
</protein>
<feature type="compositionally biased region" description="Low complexity" evidence="1">
    <location>
        <begin position="1965"/>
        <end position="1975"/>
    </location>
</feature>
<dbReference type="STRING" id="3068.D8UI47"/>
<dbReference type="RefSeq" id="XP_002958338.1">
    <property type="nucleotide sequence ID" value="XM_002958292.1"/>
</dbReference>
<feature type="region of interest" description="Disordered" evidence="1">
    <location>
        <begin position="1020"/>
        <end position="1052"/>
    </location>
</feature>
<organism evidence="3">
    <name type="scientific">Volvox carteri f. nagariensis</name>
    <dbReference type="NCBI Taxonomy" id="3068"/>
    <lineage>
        <taxon>Eukaryota</taxon>
        <taxon>Viridiplantae</taxon>
        <taxon>Chlorophyta</taxon>
        <taxon>core chlorophytes</taxon>
        <taxon>Chlorophyceae</taxon>
        <taxon>CS clade</taxon>
        <taxon>Chlamydomonadales</taxon>
        <taxon>Volvocaceae</taxon>
        <taxon>Volvox</taxon>
    </lineage>
</organism>
<proteinExistence type="predicted"/>
<gene>
    <name evidence="2" type="ORF">VOLCADRAFT_121706</name>
</gene>
<dbReference type="EMBL" id="GL378411">
    <property type="protein sequence ID" value="EFJ40631.1"/>
    <property type="molecule type" value="Genomic_DNA"/>
</dbReference>
<dbReference type="OrthoDB" id="534644at2759"/>
<sequence>MNANCPEISTSELYRLLAKLLASMHILDCLKDSKQALRLALSAVSAQEGDEQQLLTAVQDFFNMPSACLVLLRDMLLEQPEALAQTKVALSKLLEIQLLAVDGAGCQEGERNARIALSLLVHLYCCVDSVEQAQALAMQRLRACVATLRTTPIVPGYGDVSIDLLKPLRGLSQLGSPWESPAAVEAPALEERAVGILAGRAMQLMRDWQAAILQLDAFRTWQRRERLEEGVAAEAAPAEQPQAKANLPRCTFAPADMPDVVRMVSYIKGLHGVLTENMTWMEPLLRVHCAAHLAQLLNSIVLPVASGVLGMPQPAPIPTVVAAAVNNPQPRSTQLLPLAKVSCEAHPLSAPSSARGTGTCSVLAASTVPVSAAVSGAAGDVGDAGTGTAAGVAANIGRMWKNKALRHGRTRSTVSSLEAMTTGGPQGSGPMPPAAGQMDGLNLGPSQRTTEDSADTGNLIASITADGMDWAVARPAEFRNDPYARLREWFAAGGVNPNGGATMTSLNAPLQSVPEGQTPSSELHSPAPAGAAETQSRCAVVQESTEVGMMGATNTPSAHRGSGEQQWPGSSCARMAATTGTDGTEDGVECTVSSVSDCEGLMAGLDSEEACDSGTAMVDGVVAKETDKVQTHQQSEQQPWPAADLLWPAPPVPSASWLAGNTVSPPNANNIAVSAGGASSSAGVGKSPVAGGARVTAPAALSTNPLYIYPSAAREAVAEQERATVAIWIASEGGASAPPALATLEQRAMVTRITAEGTITEEATTPKLEQQRQQELHDFGDVRISYCDDLGATPQIDSGVRQHSCYEGSTARLGSRPQDGTINGYSDDLNLSQGQLDMPPHDFSDIGASYDGMTTAQMHLDTAAVAGHSHGAKKTASSPFKRIKKLFSKRFSATGEKTTSAPAGPTASVHYDETVIAPGASDPALEAYYSGADYSTAVAGFSALPAPYLAESREIASLDIDSSALLGVQGANYGAHGIGLTGHHPPTLSGEFLPGVMEEAAARDGAVAVLSVGPSGQVLGAQTEQQASGDTADTNAAGGRAGGKTRPSAGGGGGVGLVKGAAAFLEVAARAREEQSCLRLRVFASDMQGFVRLRNSAELMAEELARWLNQRRERGKSTKDGPSTMQLLALSSELRNFLAVGLPSLEPLLSFQANLAAAADLSALLLLDPSRSYGSVPGNGLAADARGSIPWELASKGVLMHTTIDSGTAKATELPLSSGLTVLTIFKDAIEALQMQQAQANASGYPEPSTAARLQLLYRRQAKWCLGAFMQMAARRVWATYKVQAARSKLGLVIPPGAPDVAASTVAFHGLFRPLREDTAPQQLLLLANAGLDTSVDTSFTLSDQLSCAIDDLVRQSASRTADLLLGSDLTSLLAVKQQGCGSSAAGITISAEDVVLTHACSVAALRTLSTWSYDMTAVRFRPTKHTKIIWDGLVGNTASEAVSPLFLDGADIALANIAVDSASGGVRQGGRGSDANTSIFGRAHVHALHGLLGLTGVGRWVAALRRHAVDLLADAAPLLRRVHELYDSSLAGPRGPSMRESGGASGYLQLQQRWLRDRGHSELLVSAHRALQALGNTVAAVALTDSVLAELCIGRAPHLLPLAASAMQADQQAHAALKAMATAGLMAVSQSAVQAASLVQERMQEQLPAAFGLPGWVYGYSEQIPRMVQVQLSCLTPEEQVVHSANVGDGVYVSAAALVQLAAAAAIAPGSVLHGDTMTQLQQAVTLEQLKSELAVAAAQSTHPAHSSVMVEKATLDQLKAWATRAESVRASWDRAVQLTVGAGTAASRMPGQRSAWPDSSASQATRALDTPALVSCSGEQWVYLVQHASSAGATMLARAAAAATASAPHSVAQQQQAVANSQGAPGSRGQAGSQGRPPSQPGMLNATMPPMSRNAPPRPPTNTTSQQPGSATAGNAALHRNSLNGPPLPPRGVVSGPIAHGGRSTSGQVIEGPVAHPPPPPQQQQQQQPLQQLRAASQVLMKSPRGDGTGLGTHGLFTIAGSTVAQSRSRAASSLGDWGQIE</sequence>
<name>D8UI47_VOLCA</name>
<evidence type="ECO:0000256" key="1">
    <source>
        <dbReference type="SAM" id="MobiDB-lite"/>
    </source>
</evidence>
<dbReference type="KEGG" id="vcn:VOLCADRAFT_121706"/>
<feature type="compositionally biased region" description="Polar residues" evidence="1">
    <location>
        <begin position="509"/>
        <end position="523"/>
    </location>
</feature>
<feature type="region of interest" description="Disordered" evidence="1">
    <location>
        <begin position="509"/>
        <end position="534"/>
    </location>
</feature>
<accession>D8UI47</accession>